<protein>
    <recommendedName>
        <fullName evidence="1">Thiol:disulfide interchange protein DsbD N-terminal domain-containing protein</fullName>
    </recommendedName>
</protein>
<feature type="domain" description="Thiol:disulfide interchange protein DsbD N-terminal" evidence="1">
    <location>
        <begin position="13"/>
        <end position="114"/>
    </location>
</feature>
<name>A0A0P1H2N8_9RHOB</name>
<dbReference type="InterPro" id="IPR028250">
    <property type="entry name" value="DsbDN"/>
</dbReference>
<keyword evidence="3" id="KW-1185">Reference proteome</keyword>
<proteinExistence type="predicted"/>
<organism evidence="2 3">
    <name type="scientific">Thalassovita mediterranea</name>
    <dbReference type="NCBI Taxonomy" id="340021"/>
    <lineage>
        <taxon>Bacteria</taxon>
        <taxon>Pseudomonadati</taxon>
        <taxon>Pseudomonadota</taxon>
        <taxon>Alphaproteobacteria</taxon>
        <taxon>Rhodobacterales</taxon>
        <taxon>Roseobacteraceae</taxon>
        <taxon>Thalassovita</taxon>
    </lineage>
</organism>
<dbReference type="Pfam" id="PF11412">
    <property type="entry name" value="DsbD_N"/>
    <property type="match status" value="1"/>
</dbReference>
<sequence>MAHLTVLPGWPRKDGSRMAALQIQLADGWKTYWRAPGDAGIPPVFELDNSDNLAAIDPQWPTPGVFMENGMRSVGYDQSLTIPVVLTPNAQGEAIKLRGQLRLGVCKDVCVPVSLPVSLDLPADVNDQDSRIRDALADQPMPSQKAGVRKAQCQLSPTYEGIALTATLHMPSAGGSEFTIVETGNPLIWVAEAKTDRKGSTLTVTTELIHVEGDPIAIDRSSLRFTVLGQRHAVDIQGCSAS</sequence>
<dbReference type="RefSeq" id="WP_424202847.1">
    <property type="nucleotide sequence ID" value="NZ_JBMYKQ010000003.1"/>
</dbReference>
<gene>
    <name evidence="2" type="ORF">TM5383_01852</name>
</gene>
<evidence type="ECO:0000259" key="1">
    <source>
        <dbReference type="Pfam" id="PF11412"/>
    </source>
</evidence>
<evidence type="ECO:0000313" key="3">
    <source>
        <dbReference type="Proteomes" id="UP000051681"/>
    </source>
</evidence>
<evidence type="ECO:0000313" key="2">
    <source>
        <dbReference type="EMBL" id="CUH84640.1"/>
    </source>
</evidence>
<dbReference type="Proteomes" id="UP000051681">
    <property type="component" value="Unassembled WGS sequence"/>
</dbReference>
<reference evidence="2 3" key="1">
    <citation type="submission" date="2015-09" db="EMBL/GenBank/DDBJ databases">
        <authorList>
            <consortium name="Swine Surveillance"/>
        </authorList>
    </citation>
    <scope>NUCLEOTIDE SEQUENCE [LARGE SCALE GENOMIC DNA]</scope>
    <source>
        <strain evidence="2 3">CECT 8383</strain>
    </source>
</reference>
<dbReference type="STRING" id="340021.TM5383_01852"/>
<dbReference type="AlphaFoldDB" id="A0A0P1H2N8"/>
<accession>A0A0P1H2N8</accession>
<dbReference type="EMBL" id="CYSF01000007">
    <property type="protein sequence ID" value="CUH84640.1"/>
    <property type="molecule type" value="Genomic_DNA"/>
</dbReference>